<protein>
    <submittedName>
        <fullName evidence="1">Uncharacterized protein</fullName>
    </submittedName>
</protein>
<accession>A0AA39PQ29</accession>
<organism evidence="1 2">
    <name type="scientific">Armillaria novae-zelandiae</name>
    <dbReference type="NCBI Taxonomy" id="153914"/>
    <lineage>
        <taxon>Eukaryota</taxon>
        <taxon>Fungi</taxon>
        <taxon>Dikarya</taxon>
        <taxon>Basidiomycota</taxon>
        <taxon>Agaricomycotina</taxon>
        <taxon>Agaricomycetes</taxon>
        <taxon>Agaricomycetidae</taxon>
        <taxon>Agaricales</taxon>
        <taxon>Marasmiineae</taxon>
        <taxon>Physalacriaceae</taxon>
        <taxon>Armillaria</taxon>
    </lineage>
</organism>
<keyword evidence="2" id="KW-1185">Reference proteome</keyword>
<comment type="caution">
    <text evidence="1">The sequence shown here is derived from an EMBL/GenBank/DDBJ whole genome shotgun (WGS) entry which is preliminary data.</text>
</comment>
<sequence length="286" mass="32414">MLFRNLYMSDGMLFILSGNRLFLEIRMMMSMGLPAQNNNENIAMRELTQHPAKRWWGDRVLTVEGNTLLVNEPSQFLGHYFHLCAELFFGVQAFWHGAHSEPTANSESEVLTHPALPSLDRIIFAHATVDSCAVHRGPICGSQTQCIASKAWEYMHHHALLMGMHIGGWWEPVRSAVLRFAGAPISRSTMHEKPMPERVVITYISWQGGQQHRLLNEDHDGMVDVLEELVHQKNMGRGDVAWELNVLEAEGFPNTLNTDRCNHNSLVITRSSNSHQTKPLNLNTTL</sequence>
<evidence type="ECO:0000313" key="2">
    <source>
        <dbReference type="Proteomes" id="UP001175227"/>
    </source>
</evidence>
<dbReference type="Proteomes" id="UP001175227">
    <property type="component" value="Unassembled WGS sequence"/>
</dbReference>
<evidence type="ECO:0000313" key="1">
    <source>
        <dbReference type="EMBL" id="KAK0487163.1"/>
    </source>
</evidence>
<dbReference type="AlphaFoldDB" id="A0AA39PQ29"/>
<name>A0AA39PQ29_9AGAR</name>
<gene>
    <name evidence="1" type="ORF">IW261DRAFT_1652486</name>
</gene>
<dbReference type="EMBL" id="JAUEPR010000003">
    <property type="protein sequence ID" value="KAK0487163.1"/>
    <property type="molecule type" value="Genomic_DNA"/>
</dbReference>
<reference evidence="1" key="1">
    <citation type="submission" date="2023-06" db="EMBL/GenBank/DDBJ databases">
        <authorList>
            <consortium name="Lawrence Berkeley National Laboratory"/>
            <person name="Ahrendt S."/>
            <person name="Sahu N."/>
            <person name="Indic B."/>
            <person name="Wong-Bajracharya J."/>
            <person name="Merenyi Z."/>
            <person name="Ke H.-M."/>
            <person name="Monk M."/>
            <person name="Kocsube S."/>
            <person name="Drula E."/>
            <person name="Lipzen A."/>
            <person name="Balint B."/>
            <person name="Henrissat B."/>
            <person name="Andreopoulos B."/>
            <person name="Martin F.M."/>
            <person name="Harder C.B."/>
            <person name="Rigling D."/>
            <person name="Ford K.L."/>
            <person name="Foster G.D."/>
            <person name="Pangilinan J."/>
            <person name="Papanicolaou A."/>
            <person name="Barry K."/>
            <person name="LaButti K."/>
            <person name="Viragh M."/>
            <person name="Koriabine M."/>
            <person name="Yan M."/>
            <person name="Riley R."/>
            <person name="Champramary S."/>
            <person name="Plett K.L."/>
            <person name="Tsai I.J."/>
            <person name="Slot J."/>
            <person name="Sipos G."/>
            <person name="Plett J."/>
            <person name="Nagy L.G."/>
            <person name="Grigoriev I.V."/>
        </authorList>
    </citation>
    <scope>NUCLEOTIDE SEQUENCE</scope>
    <source>
        <strain evidence="1">ICMP 16352</strain>
    </source>
</reference>
<proteinExistence type="predicted"/>